<dbReference type="GO" id="GO:0140359">
    <property type="term" value="F:ABC-type transporter activity"/>
    <property type="evidence" value="ECO:0007669"/>
    <property type="project" value="InterPro"/>
</dbReference>
<dbReference type="PIRSF" id="PIRSF006648">
    <property type="entry name" value="DrrB"/>
    <property type="match status" value="1"/>
</dbReference>
<dbReference type="Pfam" id="PF01061">
    <property type="entry name" value="ABC2_membrane"/>
    <property type="match status" value="1"/>
</dbReference>
<keyword evidence="5" id="KW-0997">Cell inner membrane</keyword>
<feature type="transmembrane region" description="Helical" evidence="9">
    <location>
        <begin position="104"/>
        <end position="129"/>
    </location>
</feature>
<reference evidence="11 12" key="1">
    <citation type="journal article" date="2015" name="Int. Biodeterior. Biodegradation">
        <title>Physiological and genetic screening methods for the isolation of methyl tert-butyl ether-degrading bacteria for bioremediation purposes.</title>
        <authorList>
            <person name="Guisado I.M."/>
            <person name="Purswani J."/>
            <person name="Gonzalez Lopez J."/>
            <person name="Pozo C."/>
        </authorList>
    </citation>
    <scope>NUCLEOTIDE SEQUENCE [LARGE SCALE GENOMIC DNA]</scope>
    <source>
        <strain evidence="11 12">SH7</strain>
    </source>
</reference>
<evidence type="ECO:0000256" key="6">
    <source>
        <dbReference type="ARBA" id="ARBA00022692"/>
    </source>
</evidence>
<comment type="caution">
    <text evidence="11">The sequence shown here is derived from an EMBL/GenBank/DDBJ whole genome shotgun (WGS) entry which is preliminary data.</text>
</comment>
<evidence type="ECO:0000256" key="8">
    <source>
        <dbReference type="ARBA" id="ARBA00023136"/>
    </source>
</evidence>
<evidence type="ECO:0000256" key="1">
    <source>
        <dbReference type="ARBA" id="ARBA00004429"/>
    </source>
</evidence>
<dbReference type="PROSITE" id="PS51012">
    <property type="entry name" value="ABC_TM2"/>
    <property type="match status" value="1"/>
</dbReference>
<gene>
    <name evidence="11" type="ORF">UQ64_26735</name>
</gene>
<keyword evidence="12" id="KW-1185">Reference proteome</keyword>
<feature type="transmembrane region" description="Helical" evidence="9">
    <location>
        <begin position="64"/>
        <end position="83"/>
    </location>
</feature>
<keyword evidence="6 9" id="KW-0812">Transmembrane</keyword>
<dbReference type="GO" id="GO:0015920">
    <property type="term" value="P:lipopolysaccharide transport"/>
    <property type="evidence" value="ECO:0007669"/>
    <property type="project" value="TreeGrafter"/>
</dbReference>
<dbReference type="PANTHER" id="PTHR30413:SF8">
    <property type="entry name" value="TRANSPORT PERMEASE PROTEIN"/>
    <property type="match status" value="1"/>
</dbReference>
<dbReference type="PANTHER" id="PTHR30413">
    <property type="entry name" value="INNER MEMBRANE TRANSPORT PERMEASE"/>
    <property type="match status" value="1"/>
</dbReference>
<dbReference type="AlphaFoldDB" id="A0A0W1AR33"/>
<evidence type="ECO:0000256" key="5">
    <source>
        <dbReference type="ARBA" id="ARBA00022519"/>
    </source>
</evidence>
<evidence type="ECO:0000256" key="3">
    <source>
        <dbReference type="ARBA" id="ARBA00022448"/>
    </source>
</evidence>
<evidence type="ECO:0000256" key="9">
    <source>
        <dbReference type="RuleBase" id="RU361157"/>
    </source>
</evidence>
<evidence type="ECO:0000313" key="12">
    <source>
        <dbReference type="Proteomes" id="UP000054709"/>
    </source>
</evidence>
<keyword evidence="3 9" id="KW-0813">Transport</keyword>
<keyword evidence="8 9" id="KW-0472">Membrane</keyword>
<keyword evidence="7 9" id="KW-1133">Transmembrane helix</keyword>
<dbReference type="EMBL" id="LCZJ02000037">
    <property type="protein sequence ID" value="KTD83775.1"/>
    <property type="molecule type" value="Genomic_DNA"/>
</dbReference>
<evidence type="ECO:0000256" key="2">
    <source>
        <dbReference type="ARBA" id="ARBA00007783"/>
    </source>
</evidence>
<dbReference type="InterPro" id="IPR047817">
    <property type="entry name" value="ABC2_TM_bact-type"/>
</dbReference>
<name>A0A0W1AR33_9BACL</name>
<dbReference type="PRINTS" id="PR00164">
    <property type="entry name" value="ABC2TRNSPORT"/>
</dbReference>
<feature type="domain" description="ABC transmembrane type-2" evidence="10">
    <location>
        <begin position="33"/>
        <end position="251"/>
    </location>
</feature>
<dbReference type="InterPro" id="IPR013525">
    <property type="entry name" value="ABC2_TM"/>
</dbReference>
<keyword evidence="4 9" id="KW-1003">Cell membrane</keyword>
<dbReference type="RefSeq" id="WP_060625870.1">
    <property type="nucleotide sequence ID" value="NZ_LCZJ02000037.1"/>
</dbReference>
<feature type="transmembrane region" description="Helical" evidence="9">
    <location>
        <begin position="32"/>
        <end position="52"/>
    </location>
</feature>
<dbReference type="OrthoDB" id="9794365at2"/>
<evidence type="ECO:0000256" key="7">
    <source>
        <dbReference type="ARBA" id="ARBA00022989"/>
    </source>
</evidence>
<organism evidence="11 12">
    <name type="scientific">Paenibacillus etheri</name>
    <dbReference type="NCBI Taxonomy" id="1306852"/>
    <lineage>
        <taxon>Bacteria</taxon>
        <taxon>Bacillati</taxon>
        <taxon>Bacillota</taxon>
        <taxon>Bacilli</taxon>
        <taxon>Bacillales</taxon>
        <taxon>Paenibacillaceae</taxon>
        <taxon>Paenibacillus</taxon>
    </lineage>
</organism>
<dbReference type="InterPro" id="IPR000412">
    <property type="entry name" value="ABC_2_transport"/>
</dbReference>
<feature type="transmembrane region" description="Helical" evidence="9">
    <location>
        <begin position="173"/>
        <end position="190"/>
    </location>
</feature>
<dbReference type="GO" id="GO:0043190">
    <property type="term" value="C:ATP-binding cassette (ABC) transporter complex"/>
    <property type="evidence" value="ECO:0007669"/>
    <property type="project" value="InterPro"/>
</dbReference>
<dbReference type="Proteomes" id="UP000054709">
    <property type="component" value="Unassembled WGS sequence"/>
</dbReference>
<comment type="similarity">
    <text evidence="2 9">Belongs to the ABC-2 integral membrane protein family.</text>
</comment>
<feature type="transmembrane region" description="Helical" evidence="9">
    <location>
        <begin position="229"/>
        <end position="248"/>
    </location>
</feature>
<evidence type="ECO:0000256" key="4">
    <source>
        <dbReference type="ARBA" id="ARBA00022475"/>
    </source>
</evidence>
<proteinExistence type="inferred from homology"/>
<accession>A0A0W1AR33</accession>
<evidence type="ECO:0000313" key="11">
    <source>
        <dbReference type="EMBL" id="KTD83775.1"/>
    </source>
</evidence>
<evidence type="ECO:0000259" key="10">
    <source>
        <dbReference type="PROSITE" id="PS51012"/>
    </source>
</evidence>
<sequence length="259" mass="30235">MKIKAIHLLSKYNFLLAQLVQRDFKTRYRRSILGILWSLLNPLLIMVVQYLVFSTLFRFDIPNYSVYLLSGIVIFNYMTEATSQSMTCIIQNASLINKVYVPKFIYPFSRVLSSGVNFLFSLLALYLVIIATGMSITYSHIAMLFAIACLFLFICGISFMLSSIMVFFRDTQFLYSIIITIWTYLTPIFYPESILPKYMLYILKFNPMYHFIRFIRFIILSGGIPDLKAWVFCLLFALVSFVLGVLVFNKTQEKFILYL</sequence>
<protein>
    <recommendedName>
        <fullName evidence="9">Transport permease protein</fullName>
    </recommendedName>
</protein>
<feature type="transmembrane region" description="Helical" evidence="9">
    <location>
        <begin position="141"/>
        <end position="161"/>
    </location>
</feature>
<comment type="subcellular location">
    <subcellularLocation>
        <location evidence="1">Cell inner membrane</location>
        <topology evidence="1">Multi-pass membrane protein</topology>
    </subcellularLocation>
    <subcellularLocation>
        <location evidence="9">Cell membrane</location>
        <topology evidence="9">Multi-pass membrane protein</topology>
    </subcellularLocation>
</comment>